<dbReference type="EMBL" id="NEDP02002015">
    <property type="protein sequence ID" value="OWF51970.1"/>
    <property type="molecule type" value="Genomic_DNA"/>
</dbReference>
<keyword evidence="4 7" id="KW-1133">Transmembrane helix</keyword>
<evidence type="ECO:0000256" key="3">
    <source>
        <dbReference type="ARBA" id="ARBA00022692"/>
    </source>
</evidence>
<reference evidence="9 10" key="1">
    <citation type="journal article" date="2017" name="Nat. Ecol. Evol.">
        <title>Scallop genome provides insights into evolution of bilaterian karyotype and development.</title>
        <authorList>
            <person name="Wang S."/>
            <person name="Zhang J."/>
            <person name="Jiao W."/>
            <person name="Li J."/>
            <person name="Xun X."/>
            <person name="Sun Y."/>
            <person name="Guo X."/>
            <person name="Huan P."/>
            <person name="Dong B."/>
            <person name="Zhang L."/>
            <person name="Hu X."/>
            <person name="Sun X."/>
            <person name="Wang J."/>
            <person name="Zhao C."/>
            <person name="Wang Y."/>
            <person name="Wang D."/>
            <person name="Huang X."/>
            <person name="Wang R."/>
            <person name="Lv J."/>
            <person name="Li Y."/>
            <person name="Zhang Z."/>
            <person name="Liu B."/>
            <person name="Lu W."/>
            <person name="Hui Y."/>
            <person name="Liang J."/>
            <person name="Zhou Z."/>
            <person name="Hou R."/>
            <person name="Li X."/>
            <person name="Liu Y."/>
            <person name="Li H."/>
            <person name="Ning X."/>
            <person name="Lin Y."/>
            <person name="Zhao L."/>
            <person name="Xing Q."/>
            <person name="Dou J."/>
            <person name="Li Y."/>
            <person name="Mao J."/>
            <person name="Guo H."/>
            <person name="Dou H."/>
            <person name="Li T."/>
            <person name="Mu C."/>
            <person name="Jiang W."/>
            <person name="Fu Q."/>
            <person name="Fu X."/>
            <person name="Miao Y."/>
            <person name="Liu J."/>
            <person name="Yu Q."/>
            <person name="Li R."/>
            <person name="Liao H."/>
            <person name="Li X."/>
            <person name="Kong Y."/>
            <person name="Jiang Z."/>
            <person name="Chourrout D."/>
            <person name="Li R."/>
            <person name="Bao Z."/>
        </authorList>
    </citation>
    <scope>NUCLEOTIDE SEQUENCE [LARGE SCALE GENOMIC DNA]</scope>
    <source>
        <strain evidence="9 10">PY_sf001</strain>
    </source>
</reference>
<dbReference type="Pfam" id="PF10277">
    <property type="entry name" value="Frag1"/>
    <property type="match status" value="1"/>
</dbReference>
<organism evidence="9 10">
    <name type="scientific">Mizuhopecten yessoensis</name>
    <name type="common">Japanese scallop</name>
    <name type="synonym">Patinopecten yessoensis</name>
    <dbReference type="NCBI Taxonomy" id="6573"/>
    <lineage>
        <taxon>Eukaryota</taxon>
        <taxon>Metazoa</taxon>
        <taxon>Spiralia</taxon>
        <taxon>Lophotrochozoa</taxon>
        <taxon>Mollusca</taxon>
        <taxon>Bivalvia</taxon>
        <taxon>Autobranchia</taxon>
        <taxon>Pteriomorphia</taxon>
        <taxon>Pectinida</taxon>
        <taxon>Pectinoidea</taxon>
        <taxon>Pectinidae</taxon>
        <taxon>Mizuhopecten</taxon>
    </lineage>
</organism>
<proteinExistence type="inferred from homology"/>
<dbReference type="AlphaFoldDB" id="A0A210QTD7"/>
<keyword evidence="10" id="KW-1185">Reference proteome</keyword>
<feature type="transmembrane region" description="Helical" evidence="7">
    <location>
        <begin position="212"/>
        <end position="238"/>
    </location>
</feature>
<comment type="subcellular location">
    <subcellularLocation>
        <location evidence="1">Endomembrane system</location>
        <topology evidence="1">Multi-pass membrane protein</topology>
    </subcellularLocation>
</comment>
<keyword evidence="5 7" id="KW-0472">Membrane</keyword>
<dbReference type="PROSITE" id="PS51257">
    <property type="entry name" value="PROKAR_LIPOPROTEIN"/>
    <property type="match status" value="1"/>
</dbReference>
<dbReference type="GO" id="GO:0012505">
    <property type="term" value="C:endomembrane system"/>
    <property type="evidence" value="ECO:0007669"/>
    <property type="project" value="UniProtKB-SubCell"/>
</dbReference>
<evidence type="ECO:0000256" key="1">
    <source>
        <dbReference type="ARBA" id="ARBA00004127"/>
    </source>
</evidence>
<feature type="transmembrane region" description="Helical" evidence="7">
    <location>
        <begin position="104"/>
        <end position="123"/>
    </location>
</feature>
<feature type="domain" description="CWH43-like N-terminal" evidence="8">
    <location>
        <begin position="14"/>
        <end position="242"/>
    </location>
</feature>
<feature type="region of interest" description="Disordered" evidence="6">
    <location>
        <begin position="262"/>
        <end position="281"/>
    </location>
</feature>
<evidence type="ECO:0000313" key="10">
    <source>
        <dbReference type="Proteomes" id="UP000242188"/>
    </source>
</evidence>
<feature type="transmembrane region" description="Helical" evidence="7">
    <location>
        <begin position="12"/>
        <end position="38"/>
    </location>
</feature>
<evidence type="ECO:0000256" key="2">
    <source>
        <dbReference type="ARBA" id="ARBA00006565"/>
    </source>
</evidence>
<evidence type="ECO:0000256" key="7">
    <source>
        <dbReference type="SAM" id="Phobius"/>
    </source>
</evidence>
<protein>
    <submittedName>
        <fullName evidence="9">DNA damage-regulated autophagy modulator protein 2</fullName>
    </submittedName>
</protein>
<name>A0A210QTD7_MIZYE</name>
<accession>A0A210QTD7</accession>
<feature type="transmembrane region" description="Helical" evidence="7">
    <location>
        <begin position="58"/>
        <end position="83"/>
    </location>
</feature>
<evidence type="ECO:0000256" key="5">
    <source>
        <dbReference type="ARBA" id="ARBA00023136"/>
    </source>
</evidence>
<evidence type="ECO:0000256" key="6">
    <source>
        <dbReference type="SAM" id="MobiDB-lite"/>
    </source>
</evidence>
<comment type="similarity">
    <text evidence="2">Belongs to the DRAM/TMEM150 family.</text>
</comment>
<feature type="transmembrane region" description="Helical" evidence="7">
    <location>
        <begin position="169"/>
        <end position="192"/>
    </location>
</feature>
<comment type="caution">
    <text evidence="9">The sequence shown here is derived from an EMBL/GenBank/DDBJ whole genome shotgun (WGS) entry which is preliminary data.</text>
</comment>
<dbReference type="PANTHER" id="PTHR21324">
    <property type="entry name" value="FASTING-INDUCIBLE INTEGRAL MEMBRANE PROTEIN TM6P1-RELATED"/>
    <property type="match status" value="1"/>
</dbReference>
<dbReference type="Proteomes" id="UP000242188">
    <property type="component" value="Unassembled WGS sequence"/>
</dbReference>
<dbReference type="PANTHER" id="PTHR21324:SF2">
    <property type="entry name" value="EG:22E5.9 PROTEIN"/>
    <property type="match status" value="1"/>
</dbReference>
<evidence type="ECO:0000259" key="8">
    <source>
        <dbReference type="Pfam" id="PF10277"/>
    </source>
</evidence>
<evidence type="ECO:0000256" key="4">
    <source>
        <dbReference type="ARBA" id="ARBA00022989"/>
    </source>
</evidence>
<dbReference type="InterPro" id="IPR050911">
    <property type="entry name" value="DRAM/TMEM150_Autophagy_Mod"/>
</dbReference>
<feature type="transmembrane region" description="Helical" evidence="7">
    <location>
        <begin position="129"/>
        <end position="148"/>
    </location>
</feature>
<dbReference type="OrthoDB" id="191706at2759"/>
<sequence length="281" mass="31507">MLLVAAKCLGGCMWALPVLTFGWIVSSCFVTYGIAVAYNHTFPDFPYISYTGIKPPEQGIFTITIAIGAVFLAANAEMQYLFIKKLFNEYSPEKKWRNINRAGLSLGMISGLGLLFVACFQVDTMKPPHYAGAFMCFGFAMGYAWVQVGITWKIRHFDVIKQQSRRTEFFVTQICQIVNSVMSTVLFFTFAVSKTMYNKGRDAGLGTKWDTLRPIFLVSTISEWLLTISVTLFLLTFIPAFRMFSHTRIEIDFISPHLANGDAPAENGNGQHEGIELMTST</sequence>
<gene>
    <name evidence="9" type="ORF">KP79_PYT18454</name>
</gene>
<dbReference type="InterPro" id="IPR019402">
    <property type="entry name" value="CWH43_N"/>
</dbReference>
<keyword evidence="3 7" id="KW-0812">Transmembrane</keyword>
<evidence type="ECO:0000313" key="9">
    <source>
        <dbReference type="EMBL" id="OWF51970.1"/>
    </source>
</evidence>